<dbReference type="Pfam" id="PF00389">
    <property type="entry name" value="2-Hacid_dh"/>
    <property type="match status" value="1"/>
</dbReference>
<dbReference type="GO" id="GO:0005829">
    <property type="term" value="C:cytosol"/>
    <property type="evidence" value="ECO:0007669"/>
    <property type="project" value="TreeGrafter"/>
</dbReference>
<keyword evidence="3" id="KW-0520">NAD</keyword>
<dbReference type="Pfam" id="PF02826">
    <property type="entry name" value="2-Hacid_dh_C"/>
    <property type="match status" value="1"/>
</dbReference>
<dbReference type="FunFam" id="3.40.50.720:FF:000203">
    <property type="entry name" value="D-3-phosphoglycerate dehydrogenase (SerA)"/>
    <property type="match status" value="1"/>
</dbReference>
<dbReference type="InterPro" id="IPR029753">
    <property type="entry name" value="D-isomer_DH_CS"/>
</dbReference>
<evidence type="ECO:0000256" key="2">
    <source>
        <dbReference type="ARBA" id="ARBA00023002"/>
    </source>
</evidence>
<accession>A0A250KP33</accession>
<proteinExistence type="inferred from homology"/>
<dbReference type="CDD" id="cd05301">
    <property type="entry name" value="GDH"/>
    <property type="match status" value="1"/>
</dbReference>
<dbReference type="Gene3D" id="3.40.50.720">
    <property type="entry name" value="NAD(P)-binding Rossmann-like Domain"/>
    <property type="match status" value="2"/>
</dbReference>
<keyword evidence="2 4" id="KW-0560">Oxidoreductase</keyword>
<evidence type="ECO:0000256" key="4">
    <source>
        <dbReference type="RuleBase" id="RU003719"/>
    </source>
</evidence>
<dbReference type="EMBL" id="AP017928">
    <property type="protein sequence ID" value="BBA33435.1"/>
    <property type="molecule type" value="Genomic_DNA"/>
</dbReference>
<keyword evidence="8" id="KW-1185">Reference proteome</keyword>
<name>A0A250KP33_9GAMM</name>
<evidence type="ECO:0000313" key="8">
    <source>
        <dbReference type="Proteomes" id="UP000266313"/>
    </source>
</evidence>
<dbReference type="Proteomes" id="UP000266313">
    <property type="component" value="Chromosome"/>
</dbReference>
<dbReference type="GO" id="GO:0051287">
    <property type="term" value="F:NAD binding"/>
    <property type="evidence" value="ECO:0007669"/>
    <property type="project" value="InterPro"/>
</dbReference>
<evidence type="ECO:0000256" key="3">
    <source>
        <dbReference type="ARBA" id="ARBA00023027"/>
    </source>
</evidence>
<dbReference type="RefSeq" id="WP_119629042.1">
    <property type="nucleotide sequence ID" value="NZ_AP017928.1"/>
</dbReference>
<gene>
    <name evidence="7" type="ORF">sS8_1475</name>
</gene>
<feature type="domain" description="D-isomer specific 2-hydroxyacid dehydrogenase catalytic" evidence="5">
    <location>
        <begin position="8"/>
        <end position="322"/>
    </location>
</feature>
<dbReference type="PROSITE" id="PS00670">
    <property type="entry name" value="D_2_HYDROXYACID_DH_2"/>
    <property type="match status" value="1"/>
</dbReference>
<dbReference type="OrthoDB" id="9805416at2"/>
<organism evidence="7 8">
    <name type="scientific">Methylocaldum marinum</name>
    <dbReference type="NCBI Taxonomy" id="1432792"/>
    <lineage>
        <taxon>Bacteria</taxon>
        <taxon>Pseudomonadati</taxon>
        <taxon>Pseudomonadota</taxon>
        <taxon>Gammaproteobacteria</taxon>
        <taxon>Methylococcales</taxon>
        <taxon>Methylococcaceae</taxon>
        <taxon>Methylocaldum</taxon>
    </lineage>
</organism>
<evidence type="ECO:0000259" key="6">
    <source>
        <dbReference type="Pfam" id="PF02826"/>
    </source>
</evidence>
<dbReference type="PANTHER" id="PTHR10996:SF283">
    <property type="entry name" value="GLYOXYLATE_HYDROXYPYRUVATE REDUCTASE B"/>
    <property type="match status" value="1"/>
</dbReference>
<dbReference type="InterPro" id="IPR006140">
    <property type="entry name" value="D-isomer_DH_NAD-bd"/>
</dbReference>
<evidence type="ECO:0000256" key="1">
    <source>
        <dbReference type="ARBA" id="ARBA00005854"/>
    </source>
</evidence>
<dbReference type="InterPro" id="IPR036291">
    <property type="entry name" value="NAD(P)-bd_dom_sf"/>
</dbReference>
<dbReference type="GO" id="GO:0030267">
    <property type="term" value="F:glyoxylate reductase (NADPH) activity"/>
    <property type="evidence" value="ECO:0007669"/>
    <property type="project" value="TreeGrafter"/>
</dbReference>
<protein>
    <submittedName>
        <fullName evidence="7">2-hydroxyacid dehydrogenase</fullName>
    </submittedName>
</protein>
<dbReference type="KEGG" id="mmai:sS8_1475"/>
<dbReference type="PROSITE" id="PS00671">
    <property type="entry name" value="D_2_HYDROXYACID_DH_3"/>
    <property type="match status" value="1"/>
</dbReference>
<feature type="domain" description="D-isomer specific 2-hydroxyacid dehydrogenase NAD-binding" evidence="6">
    <location>
        <begin position="112"/>
        <end position="291"/>
    </location>
</feature>
<dbReference type="SUPFAM" id="SSF51735">
    <property type="entry name" value="NAD(P)-binding Rossmann-fold domains"/>
    <property type="match status" value="1"/>
</dbReference>
<dbReference type="GO" id="GO:0016618">
    <property type="term" value="F:hydroxypyruvate reductase [NAD(P)H] activity"/>
    <property type="evidence" value="ECO:0007669"/>
    <property type="project" value="TreeGrafter"/>
</dbReference>
<dbReference type="InterPro" id="IPR006139">
    <property type="entry name" value="D-isomer_2_OHA_DH_cat_dom"/>
</dbReference>
<dbReference type="PANTHER" id="PTHR10996">
    <property type="entry name" value="2-HYDROXYACID DEHYDROGENASE-RELATED"/>
    <property type="match status" value="1"/>
</dbReference>
<evidence type="ECO:0000259" key="5">
    <source>
        <dbReference type="Pfam" id="PF00389"/>
    </source>
</evidence>
<evidence type="ECO:0000313" key="7">
    <source>
        <dbReference type="EMBL" id="BBA33435.1"/>
    </source>
</evidence>
<dbReference type="SUPFAM" id="SSF52283">
    <property type="entry name" value="Formate/glycerate dehydrogenase catalytic domain-like"/>
    <property type="match status" value="1"/>
</dbReference>
<reference evidence="7 8" key="1">
    <citation type="submission" date="2016-12" db="EMBL/GenBank/DDBJ databases">
        <title>Genome sequencing of Methylocaldum marinum.</title>
        <authorList>
            <person name="Takeuchi M."/>
            <person name="Kamagata Y."/>
            <person name="Hiraoka S."/>
            <person name="Oshima K."/>
            <person name="Hattori M."/>
            <person name="Iwasaki W."/>
        </authorList>
    </citation>
    <scope>NUCLEOTIDE SEQUENCE [LARGE SCALE GENOMIC DNA]</scope>
    <source>
        <strain evidence="7 8">S8</strain>
    </source>
</reference>
<comment type="similarity">
    <text evidence="1 4">Belongs to the D-isomer specific 2-hydroxyacid dehydrogenase family.</text>
</comment>
<dbReference type="AlphaFoldDB" id="A0A250KP33"/>
<dbReference type="InterPro" id="IPR050223">
    <property type="entry name" value="D-isomer_2-hydroxyacid_DH"/>
</dbReference>
<sequence>MSKPKALVTRRWPEACEAKLQELFDVTFNADNHPMTAEELKDALRNHDVVMPTVTDPITADVLSAEPLRCKILGNFGVGFNHIDIEAAKARGITVTNTPDVLTDCTADIAMLLMLMAARRGGEGERHVRNGEWTGWHPTHMMGTKVTGKTLGLIGFGRIARAMAKKAHFGFDMPIIFFDPYPPAPKILKSFEAEPCDSIEEVLRRADFVALHCPGSKENRHLINAERLALMKPTAYLINTARGDVVDNAALIEALKKKTIRGAGLDVFEGEPKLNKDFLELDNVALLPHLGSATLETREAMGMRVIENVTAFFAGNTPRDKVV</sequence>